<name>A0A812MWS9_9DINO</name>
<evidence type="ECO:0000313" key="1">
    <source>
        <dbReference type="EMBL" id="CAE7286646.1"/>
    </source>
</evidence>
<dbReference type="Gene3D" id="1.10.30.50">
    <property type="match status" value="1"/>
</dbReference>
<dbReference type="OrthoDB" id="444263at2759"/>
<organism evidence="1 2">
    <name type="scientific">Symbiodinium natans</name>
    <dbReference type="NCBI Taxonomy" id="878477"/>
    <lineage>
        <taxon>Eukaryota</taxon>
        <taxon>Sar</taxon>
        <taxon>Alveolata</taxon>
        <taxon>Dinophyceae</taxon>
        <taxon>Suessiales</taxon>
        <taxon>Symbiodiniaceae</taxon>
        <taxon>Symbiodinium</taxon>
    </lineage>
</organism>
<protein>
    <recommendedName>
        <fullName evidence="3">HNH nuclease domain-containing protein</fullName>
    </recommendedName>
</protein>
<dbReference type="EMBL" id="CAJNDS010001879">
    <property type="protein sequence ID" value="CAE7286646.1"/>
    <property type="molecule type" value="Genomic_DNA"/>
</dbReference>
<dbReference type="AlphaFoldDB" id="A0A812MWS9"/>
<dbReference type="Proteomes" id="UP000604046">
    <property type="component" value="Unassembled WGS sequence"/>
</dbReference>
<evidence type="ECO:0000313" key="2">
    <source>
        <dbReference type="Proteomes" id="UP000604046"/>
    </source>
</evidence>
<reference evidence="1" key="1">
    <citation type="submission" date="2021-02" db="EMBL/GenBank/DDBJ databases">
        <authorList>
            <person name="Dougan E. K."/>
            <person name="Rhodes N."/>
            <person name="Thang M."/>
            <person name="Chan C."/>
        </authorList>
    </citation>
    <scope>NUCLEOTIDE SEQUENCE</scope>
</reference>
<proteinExistence type="predicted"/>
<keyword evidence="2" id="KW-1185">Reference proteome</keyword>
<evidence type="ECO:0008006" key="3">
    <source>
        <dbReference type="Google" id="ProtNLM"/>
    </source>
</evidence>
<comment type="caution">
    <text evidence="1">The sequence shown here is derived from an EMBL/GenBank/DDBJ whole genome shotgun (WGS) entry which is preliminary data.</text>
</comment>
<sequence length="711" mass="79962">MNEELAPSKRLRAAGGFEVLPDGVLGMVVDFLVPIAERDDQFCQRRRMAERMFEALAYNHEFMPLARDALALLGSCRLFSPHLLHQNFLELCFEKLAEGFRLPQRELRALQITVERMRFCAPPSGARRPATAATATWHAAPALTGSPADLRSKLEDVEDEGMVKRLLGGVRARTNAQGSQRLPLANNGLREVLLSRPNGELTRAGQFYYGLTIRRAAAPDPCYILLRSGLKKPVRSLQPDGSYHLTKLGKCFFRDKYTEWLAHVPVRITGTRQRGRNAGRAHMREDFLPVTMVNGSLSHQSSGLSDAQAHARVKAAALAQLMELSQETYRYDANRDWAFSNQTLQAIDNRAQAEVALRQPMGALQEISYQLYNGSEILPSAFEARDDRLCVARQLAELLQLPLPEVLSDFDAICDKGWEERGITALEVREFCAWHGAPMFFVSCCGQLIDAYQPPVKENKAVAFTCYQGHAYFYKSARAWRPWAGRIESGHFWAEDLRKVRATLLAQGHQPKVTMRSLCRLRVKDAPDCVVTQYAEDAEKLQAWMQQLGLEYRGQRLAGAATEAFQHLLKARRLDACGSRDHILEEQNHLCKLCSAPIELGFCEFDHVVPVHQAVEGQEQVLQALCLECDRTKTLLESSRTACLESRVCRSVHEAYVQSPRPPPLVCKLAKCDPERVCWGVDVVRCRKVCRKNALAYATFPLPVFSPLDSI</sequence>
<gene>
    <name evidence="1" type="ORF">SNAT2548_LOCUS15156</name>
</gene>
<accession>A0A812MWS9</accession>